<keyword evidence="2" id="KW-0489">Methyltransferase</keyword>
<reference evidence="2 3" key="1">
    <citation type="submission" date="2020-04" db="EMBL/GenBank/DDBJ databases">
        <title>Rhodospirillaceae bacterium KN72 isolated from deep sea.</title>
        <authorList>
            <person name="Zhang D.-C."/>
        </authorList>
    </citation>
    <scope>NUCLEOTIDE SEQUENCE [LARGE SCALE GENOMIC DNA]</scope>
    <source>
        <strain evidence="2 3">KN72</strain>
    </source>
</reference>
<name>A0A7Y0HGF1_9PROT</name>
<dbReference type="Gene3D" id="3.40.50.150">
    <property type="entry name" value="Vaccinia Virus protein VP39"/>
    <property type="match status" value="1"/>
</dbReference>
<gene>
    <name evidence="2" type="ORF">HH303_14020</name>
</gene>
<dbReference type="RefSeq" id="WP_169625996.1">
    <property type="nucleotide sequence ID" value="NZ_JABBNT010000004.1"/>
</dbReference>
<dbReference type="InterPro" id="IPR029063">
    <property type="entry name" value="SAM-dependent_MTases_sf"/>
</dbReference>
<proteinExistence type="predicted"/>
<dbReference type="SUPFAM" id="SSF53335">
    <property type="entry name" value="S-adenosyl-L-methionine-dependent methyltransferases"/>
    <property type="match status" value="1"/>
</dbReference>
<dbReference type="Pfam" id="PF08241">
    <property type="entry name" value="Methyltransf_11"/>
    <property type="match status" value="1"/>
</dbReference>
<keyword evidence="2" id="KW-0808">Transferase</keyword>
<comment type="caution">
    <text evidence="2">The sequence shown here is derived from an EMBL/GenBank/DDBJ whole genome shotgun (WGS) entry which is preliminary data.</text>
</comment>
<evidence type="ECO:0000313" key="3">
    <source>
        <dbReference type="Proteomes" id="UP000539372"/>
    </source>
</evidence>
<evidence type="ECO:0000313" key="2">
    <source>
        <dbReference type="EMBL" id="NMM45608.1"/>
    </source>
</evidence>
<accession>A0A7Y0HGF1</accession>
<evidence type="ECO:0000259" key="1">
    <source>
        <dbReference type="Pfam" id="PF08241"/>
    </source>
</evidence>
<sequence length="285" mass="32449">MAWTDIKKSYLAMKSALERGESPSDVWLEFKAVVESEHKKSPPYHLIPVLTQIERMSEGKARSEIAILDHGCGSALTLLYLAAVGYTDIWGVDIETSDCEIWNALTGQCFGHEGQRFFAYDGMTLPIADDTIDFVISQEVLEHVTAACLDAYYGEEARVMRRGAAVLHSVPHRLVPYESHTKTWLLHMVLPHSVWIALLKLFGRSNNTAENYLFLRWPWDHRRMLNRYFTGAEDLTLERLRGLDVSEYYDGSSRLRQIVSTLSRYPLIGPLLSNFVMADTLAYKA</sequence>
<dbReference type="AlphaFoldDB" id="A0A7Y0HGF1"/>
<keyword evidence="3" id="KW-1185">Reference proteome</keyword>
<organism evidence="2 3">
    <name type="scientific">Pacificispira spongiicola</name>
    <dbReference type="NCBI Taxonomy" id="2729598"/>
    <lineage>
        <taxon>Bacteria</taxon>
        <taxon>Pseudomonadati</taxon>
        <taxon>Pseudomonadota</taxon>
        <taxon>Alphaproteobacteria</taxon>
        <taxon>Rhodospirillales</taxon>
        <taxon>Rhodospirillaceae</taxon>
        <taxon>Pacificispira</taxon>
    </lineage>
</organism>
<dbReference type="GO" id="GO:0032259">
    <property type="term" value="P:methylation"/>
    <property type="evidence" value="ECO:0007669"/>
    <property type="project" value="UniProtKB-KW"/>
</dbReference>
<dbReference type="Proteomes" id="UP000539372">
    <property type="component" value="Unassembled WGS sequence"/>
</dbReference>
<dbReference type="EMBL" id="JABBNT010000004">
    <property type="protein sequence ID" value="NMM45608.1"/>
    <property type="molecule type" value="Genomic_DNA"/>
</dbReference>
<dbReference type="InterPro" id="IPR013216">
    <property type="entry name" value="Methyltransf_11"/>
</dbReference>
<protein>
    <submittedName>
        <fullName evidence="2">Class I SAM-dependent methyltransferase</fullName>
    </submittedName>
</protein>
<feature type="domain" description="Methyltransferase type 11" evidence="1">
    <location>
        <begin position="68"/>
        <end position="165"/>
    </location>
</feature>
<dbReference type="GO" id="GO:0008757">
    <property type="term" value="F:S-adenosylmethionine-dependent methyltransferase activity"/>
    <property type="evidence" value="ECO:0007669"/>
    <property type="project" value="InterPro"/>
</dbReference>
<dbReference type="CDD" id="cd02440">
    <property type="entry name" value="AdoMet_MTases"/>
    <property type="match status" value="1"/>
</dbReference>